<dbReference type="EMBL" id="MTBP01000002">
    <property type="protein sequence ID" value="POM25483.1"/>
    <property type="molecule type" value="Genomic_DNA"/>
</dbReference>
<accession>A0A2P4UK93</accession>
<evidence type="ECO:0000313" key="2">
    <source>
        <dbReference type="Proteomes" id="UP000242367"/>
    </source>
</evidence>
<reference evidence="1 2" key="1">
    <citation type="journal article" date="2017" name="Chemistry">
        <title>Isolation, Biosynthesis and Chemical Modifications of Rubterolones A-F: Rare Tropolone Alkaloids from Actinomadura sp. 5-2.</title>
        <authorList>
            <person name="Guo H."/>
            <person name="Benndorf R."/>
            <person name="Leichnitz D."/>
            <person name="Klassen J.L."/>
            <person name="Vollmers J."/>
            <person name="Gorls H."/>
            <person name="Steinacker M."/>
            <person name="Weigel C."/>
            <person name="Dahse H.M."/>
            <person name="Kaster A.K."/>
            <person name="de Beer Z.W."/>
            <person name="Poulsen M."/>
            <person name="Beemelmanns C."/>
        </authorList>
    </citation>
    <scope>NUCLEOTIDE SEQUENCE [LARGE SCALE GENOMIC DNA]</scope>
    <source>
        <strain evidence="1 2">5-2</strain>
    </source>
</reference>
<proteinExistence type="predicted"/>
<sequence>MTEIVDYGAFAGRLRAVMPRWDERPFMPPEVFAAHLADTAPRWELLRAFQEEWGFTPPPGPPSWRREDTDEHRLYVRKLRGETLDAADEEDIEGVDVTLPIPKAADEWWDLPFNSFTHEPRLYWTHPVRPPTVRPDPSGYGVSAGLPDDTALADPDGDLRVCVLMAEYQYCNEWGYAASDATLADPRLLVSDGSDEWWLQADSVTEFYVQLAAMRLPFALRPSVEIAELPPDIATRLRATFPAMGFAAPWRELNGHTTLYGGPDVILAHDEGEADIALRAAGRTAEALVAAGTALGLDWTTDIIPPHDRT</sequence>
<keyword evidence="2" id="KW-1185">Reference proteome</keyword>
<evidence type="ECO:0000313" key="1">
    <source>
        <dbReference type="EMBL" id="POM25483.1"/>
    </source>
</evidence>
<dbReference type="AlphaFoldDB" id="A0A2P4UK93"/>
<dbReference type="Proteomes" id="UP000242367">
    <property type="component" value="Unassembled WGS sequence"/>
</dbReference>
<gene>
    <name evidence="1" type="ORF">BTM25_41310</name>
</gene>
<name>A0A2P4UK93_9ACTN</name>
<dbReference type="RefSeq" id="WP_103564463.1">
    <property type="nucleotide sequence ID" value="NZ_MTBP01000002.1"/>
</dbReference>
<organism evidence="1 2">
    <name type="scientific">Actinomadura rubteroloni</name>
    <dbReference type="NCBI Taxonomy" id="1926885"/>
    <lineage>
        <taxon>Bacteria</taxon>
        <taxon>Bacillati</taxon>
        <taxon>Actinomycetota</taxon>
        <taxon>Actinomycetes</taxon>
        <taxon>Streptosporangiales</taxon>
        <taxon>Thermomonosporaceae</taxon>
        <taxon>Actinomadura</taxon>
    </lineage>
</organism>
<comment type="caution">
    <text evidence="1">The sequence shown here is derived from an EMBL/GenBank/DDBJ whole genome shotgun (WGS) entry which is preliminary data.</text>
</comment>
<protein>
    <submittedName>
        <fullName evidence="1">Uncharacterized protein</fullName>
    </submittedName>
</protein>